<gene>
    <name evidence="1" type="ORF">HPB50_010047</name>
</gene>
<reference evidence="1" key="1">
    <citation type="submission" date="2020-05" db="EMBL/GenBank/DDBJ databases">
        <title>Large-scale comparative analyses of tick genomes elucidate their genetic diversity and vector capacities.</title>
        <authorList>
            <person name="Jia N."/>
            <person name="Wang J."/>
            <person name="Shi W."/>
            <person name="Du L."/>
            <person name="Sun Y."/>
            <person name="Zhan W."/>
            <person name="Jiang J."/>
            <person name="Wang Q."/>
            <person name="Zhang B."/>
            <person name="Ji P."/>
            <person name="Sakyi L.B."/>
            <person name="Cui X."/>
            <person name="Yuan T."/>
            <person name="Jiang B."/>
            <person name="Yang W."/>
            <person name="Lam T.T.-Y."/>
            <person name="Chang Q."/>
            <person name="Ding S."/>
            <person name="Wang X."/>
            <person name="Zhu J."/>
            <person name="Ruan X."/>
            <person name="Zhao L."/>
            <person name="Wei J."/>
            <person name="Que T."/>
            <person name="Du C."/>
            <person name="Cheng J."/>
            <person name="Dai P."/>
            <person name="Han X."/>
            <person name="Huang E."/>
            <person name="Gao Y."/>
            <person name="Liu J."/>
            <person name="Shao H."/>
            <person name="Ye R."/>
            <person name="Li L."/>
            <person name="Wei W."/>
            <person name="Wang X."/>
            <person name="Wang C."/>
            <person name="Yang T."/>
            <person name="Huo Q."/>
            <person name="Li W."/>
            <person name="Guo W."/>
            <person name="Chen H."/>
            <person name="Zhou L."/>
            <person name="Ni X."/>
            <person name="Tian J."/>
            <person name="Zhou Y."/>
            <person name="Sheng Y."/>
            <person name="Liu T."/>
            <person name="Pan Y."/>
            <person name="Xia L."/>
            <person name="Li J."/>
            <person name="Zhao F."/>
            <person name="Cao W."/>
        </authorList>
    </citation>
    <scope>NUCLEOTIDE SEQUENCE</scope>
    <source>
        <strain evidence="1">Hyas-2018</strain>
    </source>
</reference>
<name>A0ACB7RZ37_HYAAI</name>
<evidence type="ECO:0000313" key="2">
    <source>
        <dbReference type="Proteomes" id="UP000821845"/>
    </source>
</evidence>
<organism evidence="1 2">
    <name type="scientific">Hyalomma asiaticum</name>
    <name type="common">Tick</name>
    <dbReference type="NCBI Taxonomy" id="266040"/>
    <lineage>
        <taxon>Eukaryota</taxon>
        <taxon>Metazoa</taxon>
        <taxon>Ecdysozoa</taxon>
        <taxon>Arthropoda</taxon>
        <taxon>Chelicerata</taxon>
        <taxon>Arachnida</taxon>
        <taxon>Acari</taxon>
        <taxon>Parasitiformes</taxon>
        <taxon>Ixodida</taxon>
        <taxon>Ixodoidea</taxon>
        <taxon>Ixodidae</taxon>
        <taxon>Hyalomminae</taxon>
        <taxon>Hyalomma</taxon>
    </lineage>
</organism>
<protein>
    <submittedName>
        <fullName evidence="1">Uncharacterized protein</fullName>
    </submittedName>
</protein>
<dbReference type="EMBL" id="CM023486">
    <property type="protein sequence ID" value="KAH6927961.1"/>
    <property type="molecule type" value="Genomic_DNA"/>
</dbReference>
<proteinExistence type="predicted"/>
<comment type="caution">
    <text evidence="1">The sequence shown here is derived from an EMBL/GenBank/DDBJ whole genome shotgun (WGS) entry which is preliminary data.</text>
</comment>
<keyword evidence="2" id="KW-1185">Reference proteome</keyword>
<accession>A0ACB7RZ37</accession>
<sequence>MPAVASLNLQRTTSGGVPGRDDGGRIQVAAELSLQGDDFTRQMWHMYNTFEDVVVGGTLPSTDHPAVDAQQQQQQQQHTLPSQQPPPSAAADDTAAPAAVAAGSLQGGDVAAATAAAQATVAPRPPKPVRIPSSPDVRRDPSSPTASPGARRKKRPMSQRCSYAACGSSGSSTSSTSSGSQQQRSSLSSSGNPLLDTIGSMTYDPCCESDDYYDLASVYLQRRQARQHSDGESIAYAGSIDSGYKSLCPTPEIPDYEADAKPAGKAVVAPPQPSTAAATARLTAPAAAGGQQGHKPTQEELDADLDHLMQLRQSLLTAIARCESPVSPKSSNSSPRAGSTGDKTVRFSTEKLTSAPSCSPAKAPGTRAKPILKDPLCANLRANLERPDSGGTLEEEIDSLLCGGKPDYYDLDARFPPSTYVTMVEEKYRSNAGYSVAKVKCLKDKCQESSKDHINAPLTVEPSRRSQGHSRQQHQKPQHHQADPLPPALGTYNPAVTAEPTVLRSDKSAIAHPVPTPRCSAAHATTAANSAKPCSAKPTLMRSAKSRFNEVAKCMLEIIEDLQHKKITEPRPAKTSSSKLSIAAAPTAGSSSSQPLRDTHIGGSRGGPTAVQQQQQHMQRPLSDSEYHVYEEVLYDFVNSAGSVASELQRPPPPLPARPSEPGHRPKQRSNLYSLVRNQEERRNISKSLEQEWSGDRAGRLEDEYGFRSVANS</sequence>
<dbReference type="Proteomes" id="UP000821845">
    <property type="component" value="Chromosome 6"/>
</dbReference>
<evidence type="ECO:0000313" key="1">
    <source>
        <dbReference type="EMBL" id="KAH6927961.1"/>
    </source>
</evidence>